<dbReference type="OMA" id="PNAGEHN"/>
<organism evidence="2 3">
    <name type="scientific">Natronobacterium gregoryi</name>
    <dbReference type="NCBI Taxonomy" id="44930"/>
    <lineage>
        <taxon>Archaea</taxon>
        <taxon>Methanobacteriati</taxon>
        <taxon>Methanobacteriota</taxon>
        <taxon>Stenosarchaea group</taxon>
        <taxon>Halobacteria</taxon>
        <taxon>Halobacteriales</taxon>
        <taxon>Natrialbaceae</taxon>
        <taxon>Natronobacterium</taxon>
    </lineage>
</organism>
<name>A0A1I3SC82_9EURY</name>
<protein>
    <recommendedName>
        <fullName evidence="1">C2H2-type domain-containing protein</fullName>
    </recommendedName>
</protein>
<proteinExistence type="predicted"/>
<sequence>MECPTCGHELETERGMRQHHTKVHDEPLPNRTCKGCGREFYDPKSRRSYCDSCNPNAGEHNGNWKGAKETTDCKLCGSTFSYYPSDKDGVYCPSCVEAADEFLGTPYYEYHDIERVKRVCEQCGRISTVLKSKAERDPVRFCSQNCLRLWLTDLWDSNGNRYNGRWRTVRRKSLERDNHTCQECGISRDEIGHEPDVITSNRYVNSTILSLPTRSITSSVSVEAATDTRNSIESVDSLRLRRSKQ</sequence>
<dbReference type="PROSITE" id="PS00213">
    <property type="entry name" value="LIPOCALIN"/>
    <property type="match status" value="1"/>
</dbReference>
<dbReference type="PROSITE" id="PS00028">
    <property type="entry name" value="ZINC_FINGER_C2H2_1"/>
    <property type="match status" value="1"/>
</dbReference>
<dbReference type="EMBL" id="FORO01000038">
    <property type="protein sequence ID" value="SFJ55151.1"/>
    <property type="molecule type" value="Genomic_DNA"/>
</dbReference>
<dbReference type="AlphaFoldDB" id="A0A1I3SC82"/>
<dbReference type="Proteomes" id="UP000182829">
    <property type="component" value="Unassembled WGS sequence"/>
</dbReference>
<reference evidence="2 3" key="1">
    <citation type="submission" date="2016-10" db="EMBL/GenBank/DDBJ databases">
        <authorList>
            <person name="de Groot N.N."/>
        </authorList>
    </citation>
    <scope>NUCLEOTIDE SEQUENCE [LARGE SCALE GENOMIC DNA]</scope>
    <source>
        <strain evidence="2 3">SP2</strain>
    </source>
</reference>
<gene>
    <name evidence="2" type="ORF">SAMN05443661_13829</name>
</gene>
<dbReference type="InterPro" id="IPR022272">
    <property type="entry name" value="Lipocalin_CS"/>
</dbReference>
<evidence type="ECO:0000313" key="3">
    <source>
        <dbReference type="Proteomes" id="UP000182829"/>
    </source>
</evidence>
<dbReference type="InterPro" id="IPR013087">
    <property type="entry name" value="Znf_C2H2_type"/>
</dbReference>
<dbReference type="PROSITE" id="PS50157">
    <property type="entry name" value="ZINC_FINGER_C2H2_2"/>
    <property type="match status" value="1"/>
</dbReference>
<evidence type="ECO:0000259" key="1">
    <source>
        <dbReference type="PROSITE" id="PS50157"/>
    </source>
</evidence>
<evidence type="ECO:0000313" key="2">
    <source>
        <dbReference type="EMBL" id="SFJ55151.1"/>
    </source>
</evidence>
<accession>A0A1I3SC82</accession>
<feature type="domain" description="C2H2-type" evidence="1">
    <location>
        <begin position="1"/>
        <end position="29"/>
    </location>
</feature>